<evidence type="ECO:0000256" key="1">
    <source>
        <dbReference type="PROSITE-ProRule" id="PRU00339"/>
    </source>
</evidence>
<reference evidence="3 4" key="1">
    <citation type="submission" date="2017-06" db="EMBL/GenBank/DDBJ databases">
        <authorList>
            <person name="Kim H.J."/>
            <person name="Triplett B.A."/>
        </authorList>
    </citation>
    <scope>NUCLEOTIDE SEQUENCE [LARGE SCALE GENOMIC DNA]</scope>
    <source>
        <strain evidence="3 4">DSM 19307</strain>
    </source>
</reference>
<sequence length="231" mass="25373">MAKGKKKDDGIEILEDPNAIVEKANEFFSSKRNKAMVFGIGGVIALLIVGFAGYNYYITNQNQTAQEELFQAQFYFDADSLGLALNGDGNSYGFLEIIEEFPGTNAANLSRFYAGASFLKQGDFDGAVRQLKEFSSDDYLLQGRAYSLIGDAYMEMDDFSNAISSYKQAVDYKKNESFTPIYLKKLAIAQEQNGSLAAAAGTYGVIVSDYPNSAQIHDAKKQKARLEALAQ</sequence>
<dbReference type="OrthoDB" id="9808622at2"/>
<evidence type="ECO:0000313" key="4">
    <source>
        <dbReference type="Proteomes" id="UP000198393"/>
    </source>
</evidence>
<organism evidence="3 4">
    <name type="scientific">Ekhidna lutea</name>
    <dbReference type="NCBI Taxonomy" id="447679"/>
    <lineage>
        <taxon>Bacteria</taxon>
        <taxon>Pseudomonadati</taxon>
        <taxon>Bacteroidota</taxon>
        <taxon>Cytophagia</taxon>
        <taxon>Cytophagales</taxon>
        <taxon>Reichenbachiellaceae</taxon>
        <taxon>Ekhidna</taxon>
    </lineage>
</organism>
<keyword evidence="2" id="KW-0812">Transmembrane</keyword>
<dbReference type="RefSeq" id="WP_089355080.1">
    <property type="nucleotide sequence ID" value="NZ_FZPD01000001.1"/>
</dbReference>
<name>A0A239ESF5_EKHLU</name>
<proteinExistence type="predicted"/>
<dbReference type="AlphaFoldDB" id="A0A239ESF5"/>
<evidence type="ECO:0000256" key="2">
    <source>
        <dbReference type="SAM" id="Phobius"/>
    </source>
</evidence>
<keyword evidence="1" id="KW-0802">TPR repeat</keyword>
<keyword evidence="4" id="KW-1185">Reference proteome</keyword>
<feature type="transmembrane region" description="Helical" evidence="2">
    <location>
        <begin position="35"/>
        <end position="57"/>
    </location>
</feature>
<dbReference type="InterPro" id="IPR011990">
    <property type="entry name" value="TPR-like_helical_dom_sf"/>
</dbReference>
<dbReference type="Proteomes" id="UP000198393">
    <property type="component" value="Unassembled WGS sequence"/>
</dbReference>
<dbReference type="InterPro" id="IPR019734">
    <property type="entry name" value="TPR_rpt"/>
</dbReference>
<dbReference type="EMBL" id="FZPD01000001">
    <property type="protein sequence ID" value="SNS47585.1"/>
    <property type="molecule type" value="Genomic_DNA"/>
</dbReference>
<dbReference type="Gene3D" id="1.25.40.10">
    <property type="entry name" value="Tetratricopeptide repeat domain"/>
    <property type="match status" value="1"/>
</dbReference>
<gene>
    <name evidence="3" type="ORF">SAMN05421640_0305</name>
</gene>
<dbReference type="SUPFAM" id="SSF48452">
    <property type="entry name" value="TPR-like"/>
    <property type="match status" value="1"/>
</dbReference>
<evidence type="ECO:0000313" key="3">
    <source>
        <dbReference type="EMBL" id="SNS47585.1"/>
    </source>
</evidence>
<accession>A0A239ESF5</accession>
<feature type="repeat" description="TPR" evidence="1">
    <location>
        <begin position="143"/>
        <end position="176"/>
    </location>
</feature>
<dbReference type="Pfam" id="PF13432">
    <property type="entry name" value="TPR_16"/>
    <property type="match status" value="1"/>
</dbReference>
<dbReference type="PROSITE" id="PS50005">
    <property type="entry name" value="TPR"/>
    <property type="match status" value="1"/>
</dbReference>
<protein>
    <submittedName>
        <fullName evidence="3">TolA-binding protein</fullName>
    </submittedName>
</protein>
<dbReference type="SMART" id="SM00028">
    <property type="entry name" value="TPR"/>
    <property type="match status" value="1"/>
</dbReference>
<keyword evidence="2" id="KW-0472">Membrane</keyword>
<keyword evidence="2" id="KW-1133">Transmembrane helix</keyword>